<dbReference type="RefSeq" id="WP_060813049.1">
    <property type="nucleotide sequence ID" value="NZ_JBHULA010000042.1"/>
</dbReference>
<proteinExistence type="predicted"/>
<feature type="transmembrane region" description="Helical" evidence="1">
    <location>
        <begin position="6"/>
        <end position="23"/>
    </location>
</feature>
<keyword evidence="1" id="KW-1133">Transmembrane helix</keyword>
<dbReference type="AlphaFoldDB" id="A0A376H044"/>
<evidence type="ECO:0000256" key="1">
    <source>
        <dbReference type="SAM" id="Phobius"/>
    </source>
</evidence>
<keyword evidence="1" id="KW-0472">Membrane</keyword>
<reference evidence="2 3" key="1">
    <citation type="submission" date="2018-06" db="EMBL/GenBank/DDBJ databases">
        <authorList>
            <consortium name="Pathogen Informatics"/>
            <person name="Doyle S."/>
        </authorList>
    </citation>
    <scope>NUCLEOTIDE SEQUENCE [LARGE SCALE GENOMIC DNA]</scope>
    <source>
        <strain evidence="2 3">NCTC12360</strain>
    </source>
</reference>
<sequence>MSNLMEILIIIAVIAFQTLSGYIGNKYMGAILPLIFSGLVIYIILSGNLNLSVRNVLMPIIGLVALICIYEGGKESKKKKTIKEMEKMKAKDILNK</sequence>
<organism evidence="2 3">
    <name type="scientific">Enterococcus gallinarum</name>
    <dbReference type="NCBI Taxonomy" id="1353"/>
    <lineage>
        <taxon>Bacteria</taxon>
        <taxon>Bacillati</taxon>
        <taxon>Bacillota</taxon>
        <taxon>Bacilli</taxon>
        <taxon>Lactobacillales</taxon>
        <taxon>Enterococcaceae</taxon>
        <taxon>Enterococcus</taxon>
    </lineage>
</organism>
<evidence type="ECO:0008006" key="4">
    <source>
        <dbReference type="Google" id="ProtNLM"/>
    </source>
</evidence>
<dbReference type="Proteomes" id="UP000254807">
    <property type="component" value="Unassembled WGS sequence"/>
</dbReference>
<evidence type="ECO:0000313" key="2">
    <source>
        <dbReference type="EMBL" id="STD84157.1"/>
    </source>
</evidence>
<feature type="transmembrane region" description="Helical" evidence="1">
    <location>
        <begin position="30"/>
        <end position="50"/>
    </location>
</feature>
<keyword evidence="1" id="KW-0812">Transmembrane</keyword>
<protein>
    <recommendedName>
        <fullName evidence="4">Integral membrane protein</fullName>
    </recommendedName>
</protein>
<feature type="transmembrane region" description="Helical" evidence="1">
    <location>
        <begin position="56"/>
        <end position="73"/>
    </location>
</feature>
<evidence type="ECO:0000313" key="3">
    <source>
        <dbReference type="Proteomes" id="UP000254807"/>
    </source>
</evidence>
<dbReference type="OrthoDB" id="2194927at2"/>
<dbReference type="EMBL" id="UFYW01000001">
    <property type="protein sequence ID" value="STD84157.1"/>
    <property type="molecule type" value="Genomic_DNA"/>
</dbReference>
<gene>
    <name evidence="2" type="ORF">NCTC12360_02683</name>
</gene>
<name>A0A376H044_ENTGA</name>
<keyword evidence="3" id="KW-1185">Reference proteome</keyword>
<accession>A0A376H044</accession>